<evidence type="ECO:0000313" key="2">
    <source>
        <dbReference type="Proteomes" id="UP000192266"/>
    </source>
</evidence>
<proteinExistence type="predicted"/>
<gene>
    <name evidence="1" type="ORF">SAMN00120144_3743</name>
</gene>
<dbReference type="RefSeq" id="WP_084444507.1">
    <property type="nucleotide sequence ID" value="NZ_FWWW01000054.1"/>
</dbReference>
<reference evidence="1 2" key="1">
    <citation type="submission" date="2017-04" db="EMBL/GenBank/DDBJ databases">
        <authorList>
            <person name="Afonso C.L."/>
            <person name="Miller P.J."/>
            <person name="Scott M.A."/>
            <person name="Spackman E."/>
            <person name="Goraichik I."/>
            <person name="Dimitrov K.M."/>
            <person name="Suarez D.L."/>
            <person name="Swayne D.E."/>
        </authorList>
    </citation>
    <scope>NUCLEOTIDE SEQUENCE [LARGE SCALE GENOMIC DNA]</scope>
    <source>
        <strain evidence="1 2">DSM 11622</strain>
    </source>
</reference>
<accession>A0A1W1VB72</accession>
<name>A0A1W1VB72_9BACT</name>
<dbReference type="OrthoDB" id="9796999at2"/>
<dbReference type="STRING" id="645990.SAMN00120144_3743"/>
<organism evidence="1 2">
    <name type="scientific">Hymenobacter roseosalivarius DSM 11622</name>
    <dbReference type="NCBI Taxonomy" id="645990"/>
    <lineage>
        <taxon>Bacteria</taxon>
        <taxon>Pseudomonadati</taxon>
        <taxon>Bacteroidota</taxon>
        <taxon>Cytophagia</taxon>
        <taxon>Cytophagales</taxon>
        <taxon>Hymenobacteraceae</taxon>
        <taxon>Hymenobacter</taxon>
    </lineage>
</organism>
<sequence>MARVIDSYEIVDAPDPASWRAWLAAQHAASPGAWLVLYKKASGRQGRMTYAEAVEEALCFGWIDSLPRLKDEVCFHLLFTPRKPRSVWSKLNKQRIEKLLADGRMTPVGLTKIEAARQDGSWDTLNASDALEMPPSLTVALAANPIAQQYFDAFAPSAKRQILQYLFSAKRPEMQQKRVEQIVALAAQNKKPNQSPK</sequence>
<keyword evidence="2" id="KW-1185">Reference proteome</keyword>
<dbReference type="EMBL" id="FWWW01000054">
    <property type="protein sequence ID" value="SMB90473.1"/>
    <property type="molecule type" value="Genomic_DNA"/>
</dbReference>
<dbReference type="Proteomes" id="UP000192266">
    <property type="component" value="Unassembled WGS sequence"/>
</dbReference>
<dbReference type="Pfam" id="PF13376">
    <property type="entry name" value="OmdA"/>
    <property type="match status" value="1"/>
</dbReference>
<evidence type="ECO:0000313" key="1">
    <source>
        <dbReference type="EMBL" id="SMB90473.1"/>
    </source>
</evidence>
<evidence type="ECO:0008006" key="3">
    <source>
        <dbReference type="Google" id="ProtNLM"/>
    </source>
</evidence>
<protein>
    <recommendedName>
        <fullName evidence="3">Bacteriocin-protection protein, YdeI/OmpD-associated family</fullName>
    </recommendedName>
</protein>
<dbReference type="AlphaFoldDB" id="A0A1W1VB72"/>